<dbReference type="GeneID" id="106160622"/>
<name>A0A1S3I381_LINAN</name>
<keyword evidence="2 3" id="KW-0040">ANK repeat</keyword>
<gene>
    <name evidence="6" type="primary">LOC106160622</name>
</gene>
<dbReference type="STRING" id="7574.A0A1S3I381"/>
<dbReference type="SMART" id="SM00248">
    <property type="entry name" value="ANK"/>
    <property type="match status" value="14"/>
</dbReference>
<dbReference type="Gene3D" id="1.25.40.20">
    <property type="entry name" value="Ankyrin repeat-containing domain"/>
    <property type="match status" value="5"/>
</dbReference>
<dbReference type="InterPro" id="IPR036770">
    <property type="entry name" value="Ankyrin_rpt-contain_sf"/>
</dbReference>
<dbReference type="PANTHER" id="PTHR24198:SF165">
    <property type="entry name" value="ANKYRIN REPEAT-CONTAINING PROTEIN-RELATED"/>
    <property type="match status" value="1"/>
</dbReference>
<dbReference type="PANTHER" id="PTHR24198">
    <property type="entry name" value="ANKYRIN REPEAT AND PROTEIN KINASE DOMAIN-CONTAINING PROTEIN"/>
    <property type="match status" value="1"/>
</dbReference>
<dbReference type="Pfam" id="PF12796">
    <property type="entry name" value="Ank_2"/>
    <property type="match status" value="4"/>
</dbReference>
<dbReference type="OrthoDB" id="20727at2759"/>
<protein>
    <submittedName>
        <fullName evidence="6">Ankyrin-3-like</fullName>
    </submittedName>
</protein>
<dbReference type="InterPro" id="IPR002110">
    <property type="entry name" value="Ankyrin_rpt"/>
</dbReference>
<dbReference type="InParanoid" id="A0A1S3I381"/>
<dbReference type="PROSITE" id="PS50297">
    <property type="entry name" value="ANK_REP_REGION"/>
    <property type="match status" value="6"/>
</dbReference>
<reference evidence="6" key="1">
    <citation type="submission" date="2025-08" db="UniProtKB">
        <authorList>
            <consortium name="RefSeq"/>
        </authorList>
    </citation>
    <scope>IDENTIFICATION</scope>
    <source>
        <tissue evidence="6">Gonads</tissue>
    </source>
</reference>
<dbReference type="PROSITE" id="PS50088">
    <property type="entry name" value="ANK_REPEAT"/>
    <property type="match status" value="6"/>
</dbReference>
<feature type="compositionally biased region" description="Low complexity" evidence="4">
    <location>
        <begin position="1206"/>
        <end position="1218"/>
    </location>
</feature>
<feature type="repeat" description="ANK" evidence="3">
    <location>
        <begin position="1071"/>
        <end position="1103"/>
    </location>
</feature>
<dbReference type="KEGG" id="lak:106160622"/>
<proteinExistence type="predicted"/>
<evidence type="ECO:0000313" key="5">
    <source>
        <dbReference type="Proteomes" id="UP000085678"/>
    </source>
</evidence>
<feature type="repeat" description="ANK" evidence="3">
    <location>
        <begin position="797"/>
        <end position="829"/>
    </location>
</feature>
<dbReference type="SUPFAM" id="SSF48403">
    <property type="entry name" value="Ankyrin repeat"/>
    <property type="match status" value="2"/>
</dbReference>
<keyword evidence="1" id="KW-0677">Repeat</keyword>
<evidence type="ECO:0000256" key="1">
    <source>
        <dbReference type="ARBA" id="ARBA00022737"/>
    </source>
</evidence>
<evidence type="ECO:0000256" key="3">
    <source>
        <dbReference type="PROSITE-ProRule" id="PRU00023"/>
    </source>
</evidence>
<feature type="repeat" description="ANK" evidence="3">
    <location>
        <begin position="437"/>
        <end position="469"/>
    </location>
</feature>
<feature type="region of interest" description="Disordered" evidence="4">
    <location>
        <begin position="555"/>
        <end position="595"/>
    </location>
</feature>
<accession>A0A1S3I381</accession>
<feature type="repeat" description="ANK" evidence="3">
    <location>
        <begin position="1038"/>
        <end position="1070"/>
    </location>
</feature>
<evidence type="ECO:0000256" key="2">
    <source>
        <dbReference type="ARBA" id="ARBA00023043"/>
    </source>
</evidence>
<evidence type="ECO:0000256" key="4">
    <source>
        <dbReference type="SAM" id="MobiDB-lite"/>
    </source>
</evidence>
<dbReference type="Proteomes" id="UP000085678">
    <property type="component" value="Unplaced"/>
</dbReference>
<feature type="region of interest" description="Disordered" evidence="4">
    <location>
        <begin position="1188"/>
        <end position="1272"/>
    </location>
</feature>
<organism evidence="5 6">
    <name type="scientific">Lingula anatina</name>
    <name type="common">Brachiopod</name>
    <name type="synonym">Lingula unguis</name>
    <dbReference type="NCBI Taxonomy" id="7574"/>
    <lineage>
        <taxon>Eukaryota</taxon>
        <taxon>Metazoa</taxon>
        <taxon>Spiralia</taxon>
        <taxon>Lophotrochozoa</taxon>
        <taxon>Brachiopoda</taxon>
        <taxon>Linguliformea</taxon>
        <taxon>Lingulata</taxon>
        <taxon>Lingulida</taxon>
        <taxon>Linguloidea</taxon>
        <taxon>Lingulidae</taxon>
        <taxon>Lingula</taxon>
    </lineage>
</organism>
<sequence>MEENSAVGSATKVEKDSSSQEVEMMFDKIADPNFPCYQMDIVARSVSQEKALEYRNQQGFNVLQHAAYYNNHEAIYTLWRHFDWGHLSGQKVSGHNDFTGCTALEIVEKKKFEESEKSIKDSNKVESNLKYIHKMVRAKQIHKIEEICNQDRTAIGDATDDDIQLQPLHIAAGIGFLEGVVLLLKLGANINAVTGFGETALGRASRMGYEDVVRYLVTRNNCDPNKAEKNYCTSLEAASLHNFGGIVRILAENGAKLTPHALWCAASKGHLSLLENMISECGADPKGLNSEGKNCFHCAASDGKIDVLEKLFQIDPGLLETRTLVNEGVRVYLVRGKDNNKPAWHYVLVKRRLHSTFMLKTQGGSLDVADYGRVLKSGWGQDPPQDIKTKINEEHSTIWEDAQQDMSPLHCAVMEEQLTAVQKLVELGADVDARDAYKLTPLHLACMRGNVPIVKELLKANANFQVFDEDRKSPSDVARDNNHKEVVELLAKKESAGLVERFILDQLQTLQILLEKTDDDSISSGDFQKQLINEVQTLKDNTTLYLSDLAPKEVDSVEESVQPPSVAPPVSPEAATPSTETPAAVPDGESADNNNITSISENEVEEHENDSNVNGNENEVLAREVTTPLAFTKCAMMEENSTVDTASMVEKDSSSREVEMLFDKIADPNFPYYQIDIAARSVSYEKVLQYRNKQGFNVLQHAAYHNNQEAIFTIWRHFDWEHLSGQKVSGHNDFTGCTALEIAVKKKCEQLEKRIKHHDKLESNLKSIHKMVRSREIHKIEEICSQDRTSIDDARDLQLTPLHMAAGIGFLEGVVLLLKLGADINAVTALGETALRRASRLGYEDVVKYLVTRNNCDLNKAAKDCYTSLEMASLHNFGGVVRALAGNGAQVTPNALCCAASRGHISLLDNMISEWGADPKGVNSKGKNCFHSAAGNGKIDILEKLFQIDPGLLETCTLLYEGDRVHLVRDKGKNKPVWRYVLVKRRLQSIFLLKTQGGSLDVADYGRVLVSGWGQDPPQDIKTKIDEEHSTIWEDAQKDLSPLHCAIMEEQLTAVQKLIELGADVDARDAYKLTPLHLACMRGNVPIVKELLKANANFQVFDEDRKSPSDVARDNNHKEVAELLAKKESAGLVERFILDQLKTLQILLEKTDDDSISSRDFQRQLMNEVQTLKDNVTLCLSDLAPKEVDSVEESVQPPSVAPPDSPEAATPSPETPAAVTDGESADGNDITGISENEVEEDENDSNVNRNENEVLAGQVTTPRPNGRSDRIIGDSLKRLLETYLQQQ</sequence>
<feature type="compositionally biased region" description="Low complexity" evidence="4">
    <location>
        <begin position="572"/>
        <end position="584"/>
    </location>
</feature>
<keyword evidence="5" id="KW-1185">Reference proteome</keyword>
<feature type="repeat" description="ANK" evidence="3">
    <location>
        <begin position="167"/>
        <end position="195"/>
    </location>
</feature>
<dbReference type="RefSeq" id="XP_013392727.1">
    <property type="nucleotide sequence ID" value="XM_013537273.1"/>
</dbReference>
<feature type="repeat" description="ANK" evidence="3">
    <location>
        <begin position="404"/>
        <end position="436"/>
    </location>
</feature>
<evidence type="ECO:0000313" key="6">
    <source>
        <dbReference type="RefSeq" id="XP_013392727.1"/>
    </source>
</evidence>